<comment type="caution">
    <text evidence="1">The sequence shown here is derived from an EMBL/GenBank/DDBJ whole genome shotgun (WGS) entry which is preliminary data.</text>
</comment>
<dbReference type="InterPro" id="IPR011990">
    <property type="entry name" value="TPR-like_helical_dom_sf"/>
</dbReference>
<proteinExistence type="predicted"/>
<dbReference type="Gene3D" id="1.25.40.10">
    <property type="entry name" value="Tetratricopeptide repeat domain"/>
    <property type="match status" value="1"/>
</dbReference>
<evidence type="ECO:0000313" key="1">
    <source>
        <dbReference type="EMBL" id="GHF47423.1"/>
    </source>
</evidence>
<organism evidence="1 2">
    <name type="scientific">Streptomyces mashuensis</name>
    <dbReference type="NCBI Taxonomy" id="33904"/>
    <lineage>
        <taxon>Bacteria</taxon>
        <taxon>Bacillati</taxon>
        <taxon>Actinomycetota</taxon>
        <taxon>Actinomycetes</taxon>
        <taxon>Kitasatosporales</taxon>
        <taxon>Streptomycetaceae</taxon>
        <taxon>Streptomyces</taxon>
    </lineage>
</organism>
<reference evidence="1" key="1">
    <citation type="journal article" date="2014" name="Int. J. Syst. Evol. Microbiol.">
        <title>Complete genome sequence of Corynebacterium casei LMG S-19264T (=DSM 44701T), isolated from a smear-ripened cheese.</title>
        <authorList>
            <consortium name="US DOE Joint Genome Institute (JGI-PGF)"/>
            <person name="Walter F."/>
            <person name="Albersmeier A."/>
            <person name="Kalinowski J."/>
            <person name="Ruckert C."/>
        </authorList>
    </citation>
    <scope>NUCLEOTIDE SEQUENCE</scope>
    <source>
        <strain evidence="1">JCM 4059</strain>
    </source>
</reference>
<dbReference type="EMBL" id="BNBD01000005">
    <property type="protein sequence ID" value="GHF47423.1"/>
    <property type="molecule type" value="Genomic_DNA"/>
</dbReference>
<sequence length="462" mass="49687">MAARPLVARQPNERLQALIQEAGCSNAGLARRVNMCGAEHGLDLRYDKTSVARWLRGQQPRGRAPAIIAEALGRKLGRTVTIDEIGMANGKNLASGVGLQFSPTVLGAIEQVCELWRSDVGRRDFLSGTSVASSALVEPSRDWLITAADAQVARSAGARVGVADVEAVRATTEALVELDHRYGSGHVRPVVVHYLNSVVSGLLAGSYREAVGRELFAAVARLTELAGYMAVDTGQPGLAQRYYIQALRLAQAAGDRGYGGYVLAASMSHLAASLGNPREIAQLAKAAQEGARGKVPPRAEAMFYAAEARGHALLGDARSCQTVAARAVSRLDAAENATDTGDDPPWIRHFDRAYLADELAHCHRDLGQAEPARRQAEEALAVHPKSRVRRRAIDLLLLATTHVQQREVEEACATGARALELLGTLRSNRGAEYLEDFQQRLAPFRDEPAVREFGARMELAAA</sequence>
<evidence type="ECO:0000313" key="2">
    <source>
        <dbReference type="Proteomes" id="UP000638313"/>
    </source>
</evidence>
<keyword evidence="2" id="KW-1185">Reference proteome</keyword>
<protein>
    <recommendedName>
        <fullName evidence="3">Transcriptional regulator</fullName>
    </recommendedName>
</protein>
<evidence type="ECO:0008006" key="3">
    <source>
        <dbReference type="Google" id="ProtNLM"/>
    </source>
</evidence>
<name>A0A919B3K4_9ACTN</name>
<dbReference type="Proteomes" id="UP000638313">
    <property type="component" value="Unassembled WGS sequence"/>
</dbReference>
<dbReference type="SUPFAM" id="SSF48452">
    <property type="entry name" value="TPR-like"/>
    <property type="match status" value="1"/>
</dbReference>
<gene>
    <name evidence="1" type="ORF">GCM10010218_30990</name>
</gene>
<accession>A0A919B3K4</accession>
<reference evidence="1" key="2">
    <citation type="submission" date="2020-09" db="EMBL/GenBank/DDBJ databases">
        <authorList>
            <person name="Sun Q."/>
            <person name="Ohkuma M."/>
        </authorList>
    </citation>
    <scope>NUCLEOTIDE SEQUENCE</scope>
    <source>
        <strain evidence="1">JCM 4059</strain>
    </source>
</reference>
<dbReference type="AlphaFoldDB" id="A0A919B3K4"/>
<dbReference type="RefSeq" id="WP_190130131.1">
    <property type="nucleotide sequence ID" value="NZ_BNBD01000005.1"/>
</dbReference>